<keyword evidence="8" id="KW-0067">ATP-binding</keyword>
<evidence type="ECO:0000256" key="6">
    <source>
        <dbReference type="ARBA" id="ARBA00022741"/>
    </source>
</evidence>
<dbReference type="InterPro" id="IPR000550">
    <property type="entry name" value="Hppk"/>
</dbReference>
<organism evidence="14">
    <name type="scientific">Thermodesulfovibrio autotrophicus</name>
    <dbReference type="NCBI Taxonomy" id="3118333"/>
    <lineage>
        <taxon>Bacteria</taxon>
        <taxon>Pseudomonadati</taxon>
        <taxon>Nitrospirota</taxon>
        <taxon>Thermodesulfovibrionia</taxon>
        <taxon>Thermodesulfovibrionales</taxon>
        <taxon>Thermodesulfovibrionaceae</taxon>
        <taxon>Thermodesulfovibrio</taxon>
    </lineage>
</organism>
<keyword evidence="9" id="KW-0289">Folate biosynthesis</keyword>
<reference evidence="14" key="1">
    <citation type="submission" date="2024-01" db="EMBL/GenBank/DDBJ databases">
        <title>The first autotrophic representatives of the genus Thermodesulfovibrio.</title>
        <authorList>
            <person name="Maltseva A.I."/>
            <person name="Elcheninov A.G."/>
            <person name="Kublanov I.V."/>
            <person name="Lebedinsky A.V."/>
            <person name="Frolov E.N."/>
        </authorList>
    </citation>
    <scope>NUCLEOTIDE SEQUENCE</scope>
    <source>
        <strain evidence="14">3907-1M</strain>
    </source>
</reference>
<evidence type="ECO:0000256" key="8">
    <source>
        <dbReference type="ARBA" id="ARBA00022840"/>
    </source>
</evidence>
<dbReference type="PANTHER" id="PTHR43071">
    <property type="entry name" value="2-AMINO-4-HYDROXY-6-HYDROXYMETHYLDIHYDROPTERIDINE PYROPHOSPHOKINASE"/>
    <property type="match status" value="1"/>
</dbReference>
<keyword evidence="5 14" id="KW-0808">Transferase</keyword>
<evidence type="ECO:0000313" key="14">
    <source>
        <dbReference type="EMBL" id="XCH47299.1"/>
    </source>
</evidence>
<comment type="similarity">
    <text evidence="2">Belongs to the HPPK family.</text>
</comment>
<evidence type="ECO:0000256" key="2">
    <source>
        <dbReference type="ARBA" id="ARBA00005810"/>
    </source>
</evidence>
<dbReference type="PANTHER" id="PTHR43071:SF1">
    <property type="entry name" value="2-AMINO-4-HYDROXY-6-HYDROXYMETHYLDIHYDROPTERIDINE PYROPHOSPHOKINASE"/>
    <property type="match status" value="1"/>
</dbReference>
<evidence type="ECO:0000256" key="5">
    <source>
        <dbReference type="ARBA" id="ARBA00022679"/>
    </source>
</evidence>
<comment type="pathway">
    <text evidence="1">Cofactor biosynthesis; tetrahydrofolate biosynthesis; 2-amino-4-hydroxy-6-hydroxymethyl-7,8-dihydropteridine diphosphate from 7,8-dihydroneopterin triphosphate: step 4/4.</text>
</comment>
<evidence type="ECO:0000259" key="13">
    <source>
        <dbReference type="PROSITE" id="PS00794"/>
    </source>
</evidence>
<dbReference type="EMBL" id="CP144373">
    <property type="protein sequence ID" value="XCH47299.1"/>
    <property type="molecule type" value="Genomic_DNA"/>
</dbReference>
<sequence>MHRVFLSIGSNIGEKEKNCFQAITMLEQSGLIIDKKSSIYITKPWGFKNQPDFANMAVEAFTELKPLELLQLLKKIESNMGRRPSIKYGPRIIDIDIIFYDDLILKSEELIIPHPLMHERYFVLKPLSEIAPDFVHPELKLSVKKLLEKL</sequence>
<dbReference type="AlphaFoldDB" id="A0AAU8GXT1"/>
<evidence type="ECO:0000256" key="3">
    <source>
        <dbReference type="ARBA" id="ARBA00013253"/>
    </source>
</evidence>
<dbReference type="NCBIfam" id="TIGR01498">
    <property type="entry name" value="folK"/>
    <property type="match status" value="1"/>
</dbReference>
<evidence type="ECO:0000256" key="10">
    <source>
        <dbReference type="ARBA" id="ARBA00029409"/>
    </source>
</evidence>
<feature type="domain" description="7,8-dihydro-6-hydroxymethylpterin-pyrophosphokinase" evidence="13">
    <location>
        <begin position="87"/>
        <end position="98"/>
    </location>
</feature>
<name>A0AAU8GXT1_9BACT</name>
<evidence type="ECO:0000256" key="7">
    <source>
        <dbReference type="ARBA" id="ARBA00022777"/>
    </source>
</evidence>
<keyword evidence="6" id="KW-0547">Nucleotide-binding</keyword>
<dbReference type="GO" id="GO:0003848">
    <property type="term" value="F:2-amino-4-hydroxy-6-hydroxymethyldihydropteridine diphosphokinase activity"/>
    <property type="evidence" value="ECO:0007669"/>
    <property type="project" value="UniProtKB-EC"/>
</dbReference>
<dbReference type="Pfam" id="PF01288">
    <property type="entry name" value="HPPK"/>
    <property type="match status" value="1"/>
</dbReference>
<dbReference type="GO" id="GO:0046656">
    <property type="term" value="P:folic acid biosynthetic process"/>
    <property type="evidence" value="ECO:0007669"/>
    <property type="project" value="UniProtKB-KW"/>
</dbReference>
<dbReference type="RefSeq" id="WP_353684822.1">
    <property type="nucleotide sequence ID" value="NZ_CP144373.1"/>
</dbReference>
<dbReference type="GO" id="GO:0016301">
    <property type="term" value="F:kinase activity"/>
    <property type="evidence" value="ECO:0007669"/>
    <property type="project" value="UniProtKB-KW"/>
</dbReference>
<protein>
    <recommendedName>
        <fullName evidence="4">2-amino-4-hydroxy-6-hydroxymethyldihydropteridine pyrophosphokinase</fullName>
        <ecNumber evidence="3">2.7.6.3</ecNumber>
    </recommendedName>
    <alternativeName>
        <fullName evidence="11">6-hydroxymethyl-7,8-dihydropterin pyrophosphokinase</fullName>
    </alternativeName>
    <alternativeName>
        <fullName evidence="12">7,8-dihydro-6-hydroxymethylpterin-pyrophosphokinase</fullName>
    </alternativeName>
</protein>
<evidence type="ECO:0000256" key="1">
    <source>
        <dbReference type="ARBA" id="ARBA00005051"/>
    </source>
</evidence>
<evidence type="ECO:0000256" key="11">
    <source>
        <dbReference type="ARBA" id="ARBA00029766"/>
    </source>
</evidence>
<evidence type="ECO:0000256" key="9">
    <source>
        <dbReference type="ARBA" id="ARBA00022909"/>
    </source>
</evidence>
<comment type="function">
    <text evidence="10">Catalyzes the transfer of pyrophosphate from adenosine triphosphate (ATP) to 6-hydroxymethyl-7,8-dihydropterin, an enzymatic step in folate biosynthesis pathway.</text>
</comment>
<dbReference type="PROSITE" id="PS00794">
    <property type="entry name" value="HPPK"/>
    <property type="match status" value="1"/>
</dbReference>
<dbReference type="InterPro" id="IPR035907">
    <property type="entry name" value="Hppk_sf"/>
</dbReference>
<dbReference type="KEGG" id="taut:V4D30_03250"/>
<evidence type="ECO:0000256" key="12">
    <source>
        <dbReference type="ARBA" id="ARBA00033413"/>
    </source>
</evidence>
<dbReference type="EC" id="2.7.6.3" evidence="3"/>
<evidence type="ECO:0000256" key="4">
    <source>
        <dbReference type="ARBA" id="ARBA00016218"/>
    </source>
</evidence>
<accession>A0AAU8GXT1</accession>
<dbReference type="GO" id="GO:0005524">
    <property type="term" value="F:ATP binding"/>
    <property type="evidence" value="ECO:0007669"/>
    <property type="project" value="UniProtKB-KW"/>
</dbReference>
<keyword evidence="7" id="KW-0418">Kinase</keyword>
<dbReference type="Gene3D" id="3.30.70.560">
    <property type="entry name" value="7,8-Dihydro-6-hydroxymethylpterin-pyrophosphokinase HPPK"/>
    <property type="match status" value="1"/>
</dbReference>
<proteinExistence type="inferred from homology"/>
<dbReference type="CDD" id="cd00483">
    <property type="entry name" value="HPPK"/>
    <property type="match status" value="1"/>
</dbReference>
<dbReference type="SUPFAM" id="SSF55083">
    <property type="entry name" value="6-hydroxymethyl-7,8-dihydropterin pyrophosphokinase, HPPK"/>
    <property type="match status" value="1"/>
</dbReference>
<gene>
    <name evidence="14" type="primary">folK</name>
    <name evidence="14" type="ORF">V4D30_03250</name>
</gene>